<dbReference type="PANTHER" id="PTHR46116:SF15">
    <property type="entry name" value="(E3-INDEPENDENT) E2 UBIQUITIN-CONJUGATING ENZYME"/>
    <property type="match status" value="1"/>
</dbReference>
<dbReference type="AlphaFoldDB" id="A0A6G1H620"/>
<dbReference type="PANTHER" id="PTHR46116">
    <property type="entry name" value="(E3-INDEPENDENT) E2 UBIQUITIN-CONJUGATING ENZYME"/>
    <property type="match status" value="1"/>
</dbReference>
<dbReference type="Pfam" id="PF00179">
    <property type="entry name" value="UQ_con"/>
    <property type="match status" value="1"/>
</dbReference>
<dbReference type="Gene3D" id="3.10.110.10">
    <property type="entry name" value="Ubiquitin Conjugating Enzyme"/>
    <property type="match status" value="1"/>
</dbReference>
<gene>
    <name evidence="4" type="ORF">K402DRAFT_411564</name>
</gene>
<evidence type="ECO:0000256" key="1">
    <source>
        <dbReference type="ARBA" id="ARBA00022679"/>
    </source>
</evidence>
<dbReference type="SMART" id="SM00212">
    <property type="entry name" value="UBCc"/>
    <property type="match status" value="1"/>
</dbReference>
<name>A0A6G1H620_9PEZI</name>
<evidence type="ECO:0000313" key="5">
    <source>
        <dbReference type="Proteomes" id="UP000800041"/>
    </source>
</evidence>
<evidence type="ECO:0000313" key="4">
    <source>
        <dbReference type="EMBL" id="KAF1988673.1"/>
    </source>
</evidence>
<keyword evidence="1" id="KW-0808">Transferase</keyword>
<dbReference type="SUPFAM" id="SSF54495">
    <property type="entry name" value="UBC-like"/>
    <property type="match status" value="1"/>
</dbReference>
<evidence type="ECO:0000259" key="3">
    <source>
        <dbReference type="PROSITE" id="PS50127"/>
    </source>
</evidence>
<organism evidence="4 5">
    <name type="scientific">Aulographum hederae CBS 113979</name>
    <dbReference type="NCBI Taxonomy" id="1176131"/>
    <lineage>
        <taxon>Eukaryota</taxon>
        <taxon>Fungi</taxon>
        <taxon>Dikarya</taxon>
        <taxon>Ascomycota</taxon>
        <taxon>Pezizomycotina</taxon>
        <taxon>Dothideomycetes</taxon>
        <taxon>Pleosporomycetidae</taxon>
        <taxon>Aulographales</taxon>
        <taxon>Aulographaceae</taxon>
    </lineage>
</organism>
<protein>
    <submittedName>
        <fullName evidence="4">UBC-like protein</fullName>
    </submittedName>
</protein>
<dbReference type="InterPro" id="IPR000608">
    <property type="entry name" value="UBC"/>
</dbReference>
<dbReference type="EMBL" id="ML977148">
    <property type="protein sequence ID" value="KAF1988673.1"/>
    <property type="molecule type" value="Genomic_DNA"/>
</dbReference>
<dbReference type="InterPro" id="IPR016135">
    <property type="entry name" value="UBQ-conjugating_enzyme/RWD"/>
</dbReference>
<keyword evidence="5" id="KW-1185">Reference proteome</keyword>
<feature type="domain" description="UBC core" evidence="3">
    <location>
        <begin position="1"/>
        <end position="151"/>
    </location>
</feature>
<keyword evidence="2" id="KW-0833">Ubl conjugation pathway</keyword>
<sequence>MTRIVLHTNQLARDLPDGIYVRWGDSRPDVLKAVIIGPQGTPYANGLFEFDMFIPDNYPYKPPLVKFITTGSGKIRFNPNLYADGKVCLSLLGTWDGRPWDPKMSSLYQVMLSMQAMIFNNEPMTNEPGFESYRGTPISAAYNRSIWSWTR</sequence>
<dbReference type="Proteomes" id="UP000800041">
    <property type="component" value="Unassembled WGS sequence"/>
</dbReference>
<proteinExistence type="predicted"/>
<dbReference type="GO" id="GO:0061631">
    <property type="term" value="F:ubiquitin conjugating enzyme activity"/>
    <property type="evidence" value="ECO:0007669"/>
    <property type="project" value="TreeGrafter"/>
</dbReference>
<dbReference type="PROSITE" id="PS50127">
    <property type="entry name" value="UBC_2"/>
    <property type="match status" value="1"/>
</dbReference>
<reference evidence="4" key="1">
    <citation type="journal article" date="2020" name="Stud. Mycol.">
        <title>101 Dothideomycetes genomes: a test case for predicting lifestyles and emergence of pathogens.</title>
        <authorList>
            <person name="Haridas S."/>
            <person name="Albert R."/>
            <person name="Binder M."/>
            <person name="Bloem J."/>
            <person name="Labutti K."/>
            <person name="Salamov A."/>
            <person name="Andreopoulos B."/>
            <person name="Baker S."/>
            <person name="Barry K."/>
            <person name="Bills G."/>
            <person name="Bluhm B."/>
            <person name="Cannon C."/>
            <person name="Castanera R."/>
            <person name="Culley D."/>
            <person name="Daum C."/>
            <person name="Ezra D."/>
            <person name="Gonzalez J."/>
            <person name="Henrissat B."/>
            <person name="Kuo A."/>
            <person name="Liang C."/>
            <person name="Lipzen A."/>
            <person name="Lutzoni F."/>
            <person name="Magnuson J."/>
            <person name="Mondo S."/>
            <person name="Nolan M."/>
            <person name="Ohm R."/>
            <person name="Pangilinan J."/>
            <person name="Park H.-J."/>
            <person name="Ramirez L."/>
            <person name="Alfaro M."/>
            <person name="Sun H."/>
            <person name="Tritt A."/>
            <person name="Yoshinaga Y."/>
            <person name="Zwiers L.-H."/>
            <person name="Turgeon B."/>
            <person name="Goodwin S."/>
            <person name="Spatafora J."/>
            <person name="Crous P."/>
            <person name="Grigoriev I."/>
        </authorList>
    </citation>
    <scope>NUCLEOTIDE SEQUENCE</scope>
    <source>
        <strain evidence="4">CBS 113979</strain>
    </source>
</reference>
<accession>A0A6G1H620</accession>
<evidence type="ECO:0000256" key="2">
    <source>
        <dbReference type="ARBA" id="ARBA00022786"/>
    </source>
</evidence>
<dbReference type="OrthoDB" id="47801at2759"/>